<organism evidence="6 7">
    <name type="scientific">Xenorhabdus anantnagensis</name>
    <dbReference type="NCBI Taxonomy" id="3025875"/>
    <lineage>
        <taxon>Bacteria</taxon>
        <taxon>Pseudomonadati</taxon>
        <taxon>Pseudomonadota</taxon>
        <taxon>Gammaproteobacteria</taxon>
        <taxon>Enterobacterales</taxon>
        <taxon>Morganellaceae</taxon>
        <taxon>Xenorhabdus</taxon>
    </lineage>
</organism>
<keyword evidence="7" id="KW-1185">Reference proteome</keyword>
<evidence type="ECO:0000256" key="3">
    <source>
        <dbReference type="ARBA" id="ARBA00023785"/>
    </source>
</evidence>
<comment type="catalytic activity">
    <reaction evidence="4">
        <text>L-threonyl-[protein] + acetyl-CoA = O-acetyl-L-threonyl-[protein] + CoA</text>
        <dbReference type="Rhea" id="RHEA:65340"/>
        <dbReference type="Rhea" id="RHEA-COMP:11060"/>
        <dbReference type="Rhea" id="RHEA-COMP:16780"/>
        <dbReference type="ChEBI" id="CHEBI:30013"/>
        <dbReference type="ChEBI" id="CHEBI:57287"/>
        <dbReference type="ChEBI" id="CHEBI:57288"/>
        <dbReference type="ChEBI" id="CHEBI:141025"/>
    </reaction>
    <physiologicalReaction direction="left-to-right" evidence="4">
        <dbReference type="Rhea" id="RHEA:65341"/>
    </physiologicalReaction>
</comment>
<evidence type="ECO:0000313" key="6">
    <source>
        <dbReference type="EMBL" id="MDC9595878.1"/>
    </source>
</evidence>
<reference evidence="6 7" key="1">
    <citation type="submission" date="2023-02" db="EMBL/GenBank/DDBJ databases">
        <title>Entomopathogenic bacteria.</title>
        <authorList>
            <person name="Machado R.A."/>
        </authorList>
    </citation>
    <scope>NUCLEOTIDE SEQUENCE [LARGE SCALE GENOMIC DNA]</scope>
    <source>
        <strain evidence="6 7">XENO-2</strain>
    </source>
</reference>
<comment type="similarity">
    <text evidence="3">Belongs to the acetyltransferase YopJ family.</text>
</comment>
<comment type="catalytic activity">
    <reaction evidence="5">
        <text>L-seryl-[protein] + acetyl-CoA = O-acetyl-L-seryl-[protein] + CoA</text>
        <dbReference type="Rhea" id="RHEA:59392"/>
        <dbReference type="Rhea" id="RHEA-COMP:9863"/>
        <dbReference type="Rhea" id="RHEA-COMP:15352"/>
        <dbReference type="ChEBI" id="CHEBI:29999"/>
        <dbReference type="ChEBI" id="CHEBI:57287"/>
        <dbReference type="ChEBI" id="CHEBI:57288"/>
        <dbReference type="ChEBI" id="CHEBI:141128"/>
    </reaction>
    <physiologicalReaction direction="left-to-right" evidence="5">
        <dbReference type="Rhea" id="RHEA:59393"/>
    </physiologicalReaction>
</comment>
<sequence>MYKYSDHFVSLHEDLFSERIEFIRENNATFNPPAVLEDDALKTAHVVFFDQAIKLLPIDFFKHAQSMKPINAYLERHSDEISKKVNKWEGGETLIDRYNRHKVTRMIDKKQRTYSSSIEEKRLSLAQAALRWLGE</sequence>
<comment type="caution">
    <text evidence="6">The sequence shown here is derived from an EMBL/GenBank/DDBJ whole genome shotgun (WGS) entry which is preliminary data.</text>
</comment>
<keyword evidence="2" id="KW-0012">Acyltransferase</keyword>
<protein>
    <submittedName>
        <fullName evidence="6">Uncharacterized protein</fullName>
    </submittedName>
</protein>
<evidence type="ECO:0000313" key="7">
    <source>
        <dbReference type="Proteomes" id="UP001220225"/>
    </source>
</evidence>
<evidence type="ECO:0000256" key="4">
    <source>
        <dbReference type="ARBA" id="ARBA00048364"/>
    </source>
</evidence>
<gene>
    <name evidence="6" type="ORF">PSI14_03085</name>
</gene>
<evidence type="ECO:0000256" key="5">
    <source>
        <dbReference type="ARBA" id="ARBA00048662"/>
    </source>
</evidence>
<dbReference type="EMBL" id="JAQRFN010000002">
    <property type="protein sequence ID" value="MDC9595878.1"/>
    <property type="molecule type" value="Genomic_DNA"/>
</dbReference>
<proteinExistence type="inferred from homology"/>
<keyword evidence="1" id="KW-0808">Transferase</keyword>
<dbReference type="InterPro" id="IPR005083">
    <property type="entry name" value="YopJ-like"/>
</dbReference>
<name>A0ABT5LPZ3_9GAMM</name>
<evidence type="ECO:0000256" key="2">
    <source>
        <dbReference type="ARBA" id="ARBA00023315"/>
    </source>
</evidence>
<dbReference type="Proteomes" id="UP001220225">
    <property type="component" value="Unassembled WGS sequence"/>
</dbReference>
<dbReference type="Pfam" id="PF03421">
    <property type="entry name" value="Acetyltransf_14"/>
    <property type="match status" value="1"/>
</dbReference>
<evidence type="ECO:0000256" key="1">
    <source>
        <dbReference type="ARBA" id="ARBA00022679"/>
    </source>
</evidence>
<accession>A0ABT5LPZ3</accession>